<sequence length="117" mass="13107">MASRAVPFVLNDQRGLIGNEASRHGSWLFRPNTDAEFIYKLGFCQPQDASRWLLSEPWSRKDGASTRLGFGHDSGAARYNGYSAAEPSGARHPMNTHGLEARRWSVELQRKAFSVLQ</sequence>
<dbReference type="EMBL" id="SRPW01000582">
    <property type="protein sequence ID" value="KAG6013484.1"/>
    <property type="molecule type" value="Genomic_DNA"/>
</dbReference>
<name>A0A9P7SY80_9HYPO</name>
<gene>
    <name evidence="1" type="ORF">E4U43_007274</name>
</gene>
<evidence type="ECO:0000313" key="2">
    <source>
        <dbReference type="Proteomes" id="UP000748025"/>
    </source>
</evidence>
<protein>
    <submittedName>
        <fullName evidence="1">Uncharacterized protein</fullName>
    </submittedName>
</protein>
<evidence type="ECO:0000313" key="1">
    <source>
        <dbReference type="EMBL" id="KAG6013484.1"/>
    </source>
</evidence>
<accession>A0A9P7SY80</accession>
<dbReference type="AlphaFoldDB" id="A0A9P7SY80"/>
<reference evidence="1" key="1">
    <citation type="journal article" date="2020" name="bioRxiv">
        <title>Whole genome comparisons of ergot fungi reveals the divergence and evolution of species within the genus Claviceps are the result of varying mechanisms driving genome evolution and host range expansion.</title>
        <authorList>
            <person name="Wyka S.A."/>
            <person name="Mondo S.J."/>
            <person name="Liu M."/>
            <person name="Dettman J."/>
            <person name="Nalam V."/>
            <person name="Broders K.D."/>
        </authorList>
    </citation>
    <scope>NUCLEOTIDE SEQUENCE</scope>
    <source>
        <strain evidence="1">CCC 602</strain>
    </source>
</reference>
<dbReference type="OrthoDB" id="10521127at2759"/>
<organism evidence="1 2">
    <name type="scientific">Claviceps pusilla</name>
    <dbReference type="NCBI Taxonomy" id="123648"/>
    <lineage>
        <taxon>Eukaryota</taxon>
        <taxon>Fungi</taxon>
        <taxon>Dikarya</taxon>
        <taxon>Ascomycota</taxon>
        <taxon>Pezizomycotina</taxon>
        <taxon>Sordariomycetes</taxon>
        <taxon>Hypocreomycetidae</taxon>
        <taxon>Hypocreales</taxon>
        <taxon>Clavicipitaceae</taxon>
        <taxon>Claviceps</taxon>
    </lineage>
</organism>
<proteinExistence type="predicted"/>
<dbReference type="Proteomes" id="UP000748025">
    <property type="component" value="Unassembled WGS sequence"/>
</dbReference>
<keyword evidence="2" id="KW-1185">Reference proteome</keyword>
<comment type="caution">
    <text evidence="1">The sequence shown here is derived from an EMBL/GenBank/DDBJ whole genome shotgun (WGS) entry which is preliminary data.</text>
</comment>